<keyword evidence="5 6" id="KW-0472">Membrane</keyword>
<evidence type="ECO:0000313" key="9">
    <source>
        <dbReference type="Proteomes" id="UP000322244"/>
    </source>
</evidence>
<dbReference type="InterPro" id="IPR004869">
    <property type="entry name" value="MMPL_dom"/>
</dbReference>
<dbReference type="Pfam" id="PF03176">
    <property type="entry name" value="MMPL"/>
    <property type="match status" value="2"/>
</dbReference>
<evidence type="ECO:0000256" key="5">
    <source>
        <dbReference type="ARBA" id="ARBA00023136"/>
    </source>
</evidence>
<feature type="transmembrane region" description="Helical" evidence="6">
    <location>
        <begin position="201"/>
        <end position="221"/>
    </location>
</feature>
<organism evidence="8 9">
    <name type="scientific">Antrihabitans cavernicola</name>
    <dbReference type="NCBI Taxonomy" id="2495913"/>
    <lineage>
        <taxon>Bacteria</taxon>
        <taxon>Bacillati</taxon>
        <taxon>Actinomycetota</taxon>
        <taxon>Actinomycetes</taxon>
        <taxon>Mycobacteriales</taxon>
        <taxon>Nocardiaceae</taxon>
        <taxon>Antrihabitans</taxon>
    </lineage>
</organism>
<proteinExistence type="predicted"/>
<feature type="transmembrane region" description="Helical" evidence="6">
    <location>
        <begin position="254"/>
        <end position="276"/>
    </location>
</feature>
<dbReference type="InterPro" id="IPR050545">
    <property type="entry name" value="Mycobact_MmpL"/>
</dbReference>
<evidence type="ECO:0000256" key="3">
    <source>
        <dbReference type="ARBA" id="ARBA00022692"/>
    </source>
</evidence>
<dbReference type="AlphaFoldDB" id="A0A5A7S512"/>
<feature type="domain" description="SSD" evidence="7">
    <location>
        <begin position="228"/>
        <end position="356"/>
    </location>
</feature>
<protein>
    <submittedName>
        <fullName evidence="8">MMPL family transporter</fullName>
    </submittedName>
</protein>
<dbReference type="OrthoDB" id="7051771at2"/>
<evidence type="ECO:0000256" key="6">
    <source>
        <dbReference type="SAM" id="Phobius"/>
    </source>
</evidence>
<dbReference type="Gene3D" id="1.20.1640.10">
    <property type="entry name" value="Multidrug efflux transporter AcrB transmembrane domain"/>
    <property type="match status" value="2"/>
</dbReference>
<gene>
    <name evidence="8" type="ORF">FOY51_26550</name>
</gene>
<feature type="transmembrane region" description="Helical" evidence="6">
    <location>
        <begin position="586"/>
        <end position="604"/>
    </location>
</feature>
<feature type="transmembrane region" description="Helical" evidence="6">
    <location>
        <begin position="728"/>
        <end position="747"/>
    </location>
</feature>
<keyword evidence="9" id="KW-1185">Reference proteome</keyword>
<sequence length="798" mass="85196">MLDTEQRPTPPPTTQRRQLERGIASFTARHKWPLAIVWLILLGVGGASGVSLTGSLSSGGWWVAASDSVTASQQIQTGFVGRGLSSAVLLVHDRDNTASNPAFDQRTRDVFDQVTADPRMHAASSFGWSTLSPANRAPFLGKDGATALTTIGMNVDDDAATVELPSLTKEFTQRFDGQGLDVSIVSGPAFWGEVNEQSTSGLIKAELITLPLIVLILLVLFRSVAAVLASLAVGVTSIVLTLGILSPIARHVELSIFVENVVTMLGLGVGIDYSLFMIRRFKEELAIGGSVEDSIAASLRTSGHTVVASGLTIVVAMSTVAFIRLNAITSMAVGAIAVVAVSILVATLLLPVLLNLLGRRIDAGRVPLPRRFRLRPDDADPTTSFWYRSTMTVMRRPLIFLVAGAAALLALAIPLTHMKLFLPDSRILSSPSAVRHGFDTISEQYGPGYGFPIQVVVSSSAQLQDTATDLASYTRELSGLPDVAAVQSATPVLERISPADPMAALNSSIFGALPPDARNAVRHYVSDDNKKFIVEVISAAPGSDERTTRLVERVRDITDKLPNSVHGVVGGVPASAYDANKEIERGLPWVLVFMLTAVYLLLLLTFRSVFLPLKAIAMNLLSVGATYGIMVMLFQYGWGAGLLGISVPGYQMNFVPVLLLAILFSLSTDYEVFLLSRVKEEYRAGADNSLAVARGMTHTAPLISGAALLMVTVFGAFGIAGILPIQQIGIGMAIAIALDATLVRMVLVPAAMRLMGRWNWWWPGRLKPPATTVAHTPRTHISAAHHAPNRGAEGVLGL</sequence>
<dbReference type="PANTHER" id="PTHR33406">
    <property type="entry name" value="MEMBRANE PROTEIN MJ1562-RELATED"/>
    <property type="match status" value="1"/>
</dbReference>
<feature type="transmembrane region" description="Helical" evidence="6">
    <location>
        <begin position="650"/>
        <end position="673"/>
    </location>
</feature>
<name>A0A5A7S512_9NOCA</name>
<comment type="caution">
    <text evidence="8">The sequence shown here is derived from an EMBL/GenBank/DDBJ whole genome shotgun (WGS) entry which is preliminary data.</text>
</comment>
<evidence type="ECO:0000256" key="1">
    <source>
        <dbReference type="ARBA" id="ARBA00004651"/>
    </source>
</evidence>
<evidence type="ECO:0000313" key="8">
    <source>
        <dbReference type="EMBL" id="KAA0016316.1"/>
    </source>
</evidence>
<comment type="subcellular location">
    <subcellularLocation>
        <location evidence="1">Cell membrane</location>
        <topology evidence="1">Multi-pass membrane protein</topology>
    </subcellularLocation>
</comment>
<feature type="transmembrane region" description="Helical" evidence="6">
    <location>
        <begin position="398"/>
        <end position="422"/>
    </location>
</feature>
<feature type="transmembrane region" description="Helical" evidence="6">
    <location>
        <begin position="32"/>
        <end position="52"/>
    </location>
</feature>
<dbReference type="RefSeq" id="WP_149433279.1">
    <property type="nucleotide sequence ID" value="NZ_VLNY01000029.1"/>
</dbReference>
<evidence type="ECO:0000256" key="2">
    <source>
        <dbReference type="ARBA" id="ARBA00022475"/>
    </source>
</evidence>
<feature type="transmembrane region" description="Helical" evidence="6">
    <location>
        <begin position="331"/>
        <end position="357"/>
    </location>
</feature>
<dbReference type="EMBL" id="VLNY01000029">
    <property type="protein sequence ID" value="KAA0016316.1"/>
    <property type="molecule type" value="Genomic_DNA"/>
</dbReference>
<dbReference type="InterPro" id="IPR000731">
    <property type="entry name" value="SSD"/>
</dbReference>
<keyword evidence="4 6" id="KW-1133">Transmembrane helix</keyword>
<feature type="transmembrane region" description="Helical" evidence="6">
    <location>
        <begin position="306"/>
        <end position="325"/>
    </location>
</feature>
<accession>A0A5A7S512</accession>
<dbReference type="PANTHER" id="PTHR33406:SF13">
    <property type="entry name" value="MEMBRANE PROTEIN YDFJ"/>
    <property type="match status" value="1"/>
</dbReference>
<feature type="transmembrane region" description="Helical" evidence="6">
    <location>
        <begin position="702"/>
        <end position="722"/>
    </location>
</feature>
<keyword evidence="2" id="KW-1003">Cell membrane</keyword>
<reference evidence="8 9" key="1">
    <citation type="submission" date="2019-07" db="EMBL/GenBank/DDBJ databases">
        <title>Rhodococcus cavernicolus sp. nov., isolated from a cave.</title>
        <authorList>
            <person name="Lee S.D."/>
        </authorList>
    </citation>
    <scope>NUCLEOTIDE SEQUENCE [LARGE SCALE GENOMIC DNA]</scope>
    <source>
        <strain evidence="8 9">C1-24</strain>
    </source>
</reference>
<keyword evidence="3 6" id="KW-0812">Transmembrane</keyword>
<feature type="transmembrane region" description="Helical" evidence="6">
    <location>
        <begin position="228"/>
        <end position="248"/>
    </location>
</feature>
<evidence type="ECO:0000256" key="4">
    <source>
        <dbReference type="ARBA" id="ARBA00022989"/>
    </source>
</evidence>
<dbReference type="PROSITE" id="PS50156">
    <property type="entry name" value="SSD"/>
    <property type="match status" value="1"/>
</dbReference>
<feature type="transmembrane region" description="Helical" evidence="6">
    <location>
        <begin position="616"/>
        <end position="638"/>
    </location>
</feature>
<dbReference type="GO" id="GO:0005886">
    <property type="term" value="C:plasma membrane"/>
    <property type="evidence" value="ECO:0007669"/>
    <property type="project" value="UniProtKB-SubCell"/>
</dbReference>
<dbReference type="Proteomes" id="UP000322244">
    <property type="component" value="Unassembled WGS sequence"/>
</dbReference>
<dbReference type="SUPFAM" id="SSF82866">
    <property type="entry name" value="Multidrug efflux transporter AcrB transmembrane domain"/>
    <property type="match status" value="2"/>
</dbReference>
<evidence type="ECO:0000259" key="7">
    <source>
        <dbReference type="PROSITE" id="PS50156"/>
    </source>
</evidence>